<dbReference type="Proteomes" id="UP001234581">
    <property type="component" value="Unassembled WGS sequence"/>
</dbReference>
<keyword evidence="1" id="KW-0732">Signal</keyword>
<feature type="signal peptide" evidence="1">
    <location>
        <begin position="1"/>
        <end position="20"/>
    </location>
</feature>
<protein>
    <recommendedName>
        <fullName evidence="4">Secreted protein</fullName>
    </recommendedName>
</protein>
<gene>
    <name evidence="2" type="ORF">O0I10_011274</name>
</gene>
<evidence type="ECO:0000256" key="1">
    <source>
        <dbReference type="SAM" id="SignalP"/>
    </source>
</evidence>
<accession>A0AAD7UUN3</accession>
<keyword evidence="3" id="KW-1185">Reference proteome</keyword>
<dbReference type="RefSeq" id="XP_058337968.1">
    <property type="nucleotide sequence ID" value="XM_058491244.1"/>
</dbReference>
<dbReference type="AlphaFoldDB" id="A0AAD7UUN3"/>
<feature type="chain" id="PRO_5042139617" description="Secreted protein" evidence="1">
    <location>
        <begin position="21"/>
        <end position="159"/>
    </location>
</feature>
<evidence type="ECO:0000313" key="3">
    <source>
        <dbReference type="Proteomes" id="UP001234581"/>
    </source>
</evidence>
<dbReference type="GeneID" id="83218675"/>
<comment type="caution">
    <text evidence="2">The sequence shown here is derived from an EMBL/GenBank/DDBJ whole genome shotgun (WGS) entry which is preliminary data.</text>
</comment>
<evidence type="ECO:0000313" key="2">
    <source>
        <dbReference type="EMBL" id="KAJ8653054.1"/>
    </source>
</evidence>
<organism evidence="2 3">
    <name type="scientific">Lichtheimia ornata</name>
    <dbReference type="NCBI Taxonomy" id="688661"/>
    <lineage>
        <taxon>Eukaryota</taxon>
        <taxon>Fungi</taxon>
        <taxon>Fungi incertae sedis</taxon>
        <taxon>Mucoromycota</taxon>
        <taxon>Mucoromycotina</taxon>
        <taxon>Mucoromycetes</taxon>
        <taxon>Mucorales</taxon>
        <taxon>Lichtheimiaceae</taxon>
        <taxon>Lichtheimia</taxon>
    </lineage>
</organism>
<dbReference type="EMBL" id="JARTCD010000086">
    <property type="protein sequence ID" value="KAJ8653054.1"/>
    <property type="molecule type" value="Genomic_DNA"/>
</dbReference>
<sequence>MKFIALLTAILVFAISAANAAKERVTLKFSRIDGVYPPQYQIRTKVADTIYEIILQTFELNGLMRGTRFSDGTIEYDNNAILEGTYDAVINNNDAKNGDKTLRLDLVGPVAIHYEGTSITDERIYDLKAEGTVHRDGGDDFGYSRHRFYRYQDKYPCNH</sequence>
<reference evidence="2 3" key="1">
    <citation type="submission" date="2023-03" db="EMBL/GenBank/DDBJ databases">
        <title>Genome sequence of Lichtheimia ornata CBS 291.66.</title>
        <authorList>
            <person name="Mohabir J.T."/>
            <person name="Shea T.P."/>
            <person name="Kurbessoian T."/>
            <person name="Berby B."/>
            <person name="Fontaine J."/>
            <person name="Livny J."/>
            <person name="Gnirke A."/>
            <person name="Stajich J.E."/>
            <person name="Cuomo C.A."/>
        </authorList>
    </citation>
    <scope>NUCLEOTIDE SEQUENCE [LARGE SCALE GENOMIC DNA]</scope>
    <source>
        <strain evidence="2">CBS 291.66</strain>
    </source>
</reference>
<proteinExistence type="predicted"/>
<name>A0AAD7UUN3_9FUNG</name>
<evidence type="ECO:0008006" key="4">
    <source>
        <dbReference type="Google" id="ProtNLM"/>
    </source>
</evidence>